<protein>
    <submittedName>
        <fullName evidence="1">Uncharacterized protein</fullName>
    </submittedName>
</protein>
<name>A0A2U2PLB6_9SPHI</name>
<sequence length="158" mass="18328">MNDVYVKDRNFDEMFREIILKKRTNLFGLITNKSYFYGKIKRMQATCTQLTEIFKTGHGAVYQCNRNNVLVIDFAGQRCSFKISQLFDFTRKVNNIDLAAMIENTSRHADVAILMPYYTERCFVLTIHEVVALKELLCGAKAMIQLNSMINECLLQYA</sequence>
<dbReference type="AlphaFoldDB" id="A0A2U2PLB6"/>
<keyword evidence="2" id="KW-1185">Reference proteome</keyword>
<reference evidence="1 2" key="1">
    <citation type="submission" date="2018-04" db="EMBL/GenBank/DDBJ databases">
        <title>Pedobacter chongqingensis sp. nov., isolated from a rottenly hemp rope.</title>
        <authorList>
            <person name="Cai Y."/>
        </authorList>
    </citation>
    <scope>NUCLEOTIDE SEQUENCE [LARGE SCALE GENOMIC DNA]</scope>
    <source>
        <strain evidence="1 2">FJ4-8</strain>
    </source>
</reference>
<dbReference type="Proteomes" id="UP000245647">
    <property type="component" value="Unassembled WGS sequence"/>
</dbReference>
<accession>A0A2U2PLB6</accession>
<evidence type="ECO:0000313" key="2">
    <source>
        <dbReference type="Proteomes" id="UP000245647"/>
    </source>
</evidence>
<gene>
    <name evidence="1" type="ORF">DDR33_03310</name>
</gene>
<comment type="caution">
    <text evidence="1">The sequence shown here is derived from an EMBL/GenBank/DDBJ whole genome shotgun (WGS) entry which is preliminary data.</text>
</comment>
<proteinExistence type="predicted"/>
<evidence type="ECO:0000313" key="1">
    <source>
        <dbReference type="EMBL" id="PWG82062.1"/>
    </source>
</evidence>
<dbReference type="EMBL" id="QEAS01000002">
    <property type="protein sequence ID" value="PWG82062.1"/>
    <property type="molecule type" value="Genomic_DNA"/>
</dbReference>
<organism evidence="1 2">
    <name type="scientific">Pararcticibacter amylolyticus</name>
    <dbReference type="NCBI Taxonomy" id="2173175"/>
    <lineage>
        <taxon>Bacteria</taxon>
        <taxon>Pseudomonadati</taxon>
        <taxon>Bacteroidota</taxon>
        <taxon>Sphingobacteriia</taxon>
        <taxon>Sphingobacteriales</taxon>
        <taxon>Sphingobacteriaceae</taxon>
        <taxon>Pararcticibacter</taxon>
    </lineage>
</organism>